<evidence type="ECO:0000256" key="1">
    <source>
        <dbReference type="SAM" id="MobiDB-lite"/>
    </source>
</evidence>
<dbReference type="EMBL" id="LR797437">
    <property type="protein sequence ID" value="CAB4216128.1"/>
    <property type="molecule type" value="Genomic_DNA"/>
</dbReference>
<dbReference type="EMBL" id="LR796890">
    <property type="protein sequence ID" value="CAB4173330.1"/>
    <property type="molecule type" value="Genomic_DNA"/>
</dbReference>
<evidence type="ECO:0000313" key="2">
    <source>
        <dbReference type="EMBL" id="CAB4173330.1"/>
    </source>
</evidence>
<gene>
    <name evidence="3" type="ORF">UFOVP1381_23</name>
    <name evidence="4" type="ORF">UFOVP1476_49</name>
    <name evidence="2" type="ORF">UFOVP944_50</name>
</gene>
<evidence type="ECO:0000313" key="3">
    <source>
        <dbReference type="EMBL" id="CAB4203289.1"/>
    </source>
</evidence>
<accession>A0A6J5PN72</accession>
<reference evidence="2" key="1">
    <citation type="submission" date="2020-05" db="EMBL/GenBank/DDBJ databases">
        <authorList>
            <person name="Chiriac C."/>
            <person name="Salcher M."/>
            <person name="Ghai R."/>
            <person name="Kavagutti S V."/>
        </authorList>
    </citation>
    <scope>NUCLEOTIDE SEQUENCE</scope>
</reference>
<evidence type="ECO:0000313" key="4">
    <source>
        <dbReference type="EMBL" id="CAB4216128.1"/>
    </source>
</evidence>
<dbReference type="EMBL" id="LR797328">
    <property type="protein sequence ID" value="CAB4203289.1"/>
    <property type="molecule type" value="Genomic_DNA"/>
</dbReference>
<name>A0A6J5PN72_9CAUD</name>
<feature type="compositionally biased region" description="Polar residues" evidence="1">
    <location>
        <begin position="435"/>
        <end position="451"/>
    </location>
</feature>
<proteinExistence type="predicted"/>
<feature type="region of interest" description="Disordered" evidence="1">
    <location>
        <begin position="418"/>
        <end position="451"/>
    </location>
</feature>
<protein>
    <submittedName>
        <fullName evidence="2">Portal protein</fullName>
    </submittedName>
</protein>
<dbReference type="Pfam" id="PF05133">
    <property type="entry name" value="SPP1_portal"/>
    <property type="match status" value="1"/>
</dbReference>
<sequence>MAKIINQLTGLPLEYQRTVESEDRRQRQLYRAYKAYAGATAPAFKGDDNRDSVRLSWPRLIVDKGVNWLFSKDLPIELGSGATEDEAWINEAWPMDRRMVQLQKLAVNGGISGHVFGKIVSVAGSEFPKLVILDPMTVTATFSPDDIEETMAYKIQYSAVSPDTGKPILFTQRHERNSVGTWTITDTTEDAGSGRVITSREYEWPFAFPQIIECQNLPAANEYWGEADLTFEVLELCETIEEIASHTNKMVRIYANPILWVAGLSGEAAGELDLTPGGVVLLPDADMRLNQVEPKADVAGSLNTYTRFIDDLHSFTHIPKIATDATQGQQIGRASGSAMRYHYTPIIERTEIKRRTYGSFVSEVVRRMFAIAGRPLTSAPRLMWAEMVPDPMADIQRAQALVTLGASKDTIWRTAGITDPAAEEEKVAESGTLAEPTSSPTVSASPNGNGE</sequence>
<dbReference type="InterPro" id="IPR021145">
    <property type="entry name" value="Portal_protein_SPP1_Gp6-like"/>
</dbReference>
<organism evidence="2">
    <name type="scientific">uncultured Caudovirales phage</name>
    <dbReference type="NCBI Taxonomy" id="2100421"/>
    <lineage>
        <taxon>Viruses</taxon>
        <taxon>Duplodnaviria</taxon>
        <taxon>Heunggongvirae</taxon>
        <taxon>Uroviricota</taxon>
        <taxon>Caudoviricetes</taxon>
        <taxon>Peduoviridae</taxon>
        <taxon>Maltschvirus</taxon>
        <taxon>Maltschvirus maltsch</taxon>
    </lineage>
</organism>